<evidence type="ECO:0000256" key="9">
    <source>
        <dbReference type="SAM" id="Phobius"/>
    </source>
</evidence>
<organism evidence="11">
    <name type="scientific">Paramoeba aestuarina</name>
    <dbReference type="NCBI Taxonomy" id="180227"/>
    <lineage>
        <taxon>Eukaryota</taxon>
        <taxon>Amoebozoa</taxon>
        <taxon>Discosea</taxon>
        <taxon>Flabellinia</taxon>
        <taxon>Dactylopodida</taxon>
        <taxon>Paramoebidae</taxon>
        <taxon>Paramoeba</taxon>
    </lineage>
</organism>
<dbReference type="SUPFAM" id="SSF52540">
    <property type="entry name" value="P-loop containing nucleoside triphosphate hydrolases"/>
    <property type="match status" value="1"/>
</dbReference>
<protein>
    <recommendedName>
        <fullName evidence="10">ABC transporter domain-containing protein</fullName>
    </recommendedName>
</protein>
<dbReference type="GO" id="GO:0016887">
    <property type="term" value="F:ATP hydrolysis activity"/>
    <property type="evidence" value="ECO:0007669"/>
    <property type="project" value="InterPro"/>
</dbReference>
<keyword evidence="6" id="KW-0067">ATP-binding</keyword>
<dbReference type="InterPro" id="IPR043926">
    <property type="entry name" value="ABCG_dom"/>
</dbReference>
<comment type="similarity">
    <text evidence="2">Belongs to the ABC transporter superfamily. ABCG family. Eye pigment precursor importer (TC 3.A.1.204) subfamily.</text>
</comment>
<dbReference type="InterPro" id="IPR003593">
    <property type="entry name" value="AAA+_ATPase"/>
</dbReference>
<dbReference type="GO" id="GO:0016020">
    <property type="term" value="C:membrane"/>
    <property type="evidence" value="ECO:0007669"/>
    <property type="project" value="UniProtKB-SubCell"/>
</dbReference>
<dbReference type="PANTHER" id="PTHR48042">
    <property type="entry name" value="ABC TRANSPORTER G FAMILY MEMBER 11"/>
    <property type="match status" value="1"/>
</dbReference>
<evidence type="ECO:0000256" key="4">
    <source>
        <dbReference type="ARBA" id="ARBA00022692"/>
    </source>
</evidence>
<dbReference type="InterPro" id="IPR052215">
    <property type="entry name" value="Plant_ABCG"/>
</dbReference>
<evidence type="ECO:0000256" key="2">
    <source>
        <dbReference type="ARBA" id="ARBA00005814"/>
    </source>
</evidence>
<dbReference type="SMART" id="SM00382">
    <property type="entry name" value="AAA"/>
    <property type="match status" value="1"/>
</dbReference>
<comment type="subcellular location">
    <subcellularLocation>
        <location evidence="1">Membrane</location>
        <topology evidence="1">Multi-pass membrane protein</topology>
    </subcellularLocation>
</comment>
<evidence type="ECO:0000256" key="8">
    <source>
        <dbReference type="ARBA" id="ARBA00023136"/>
    </source>
</evidence>
<dbReference type="GO" id="GO:0140359">
    <property type="term" value="F:ABC-type transporter activity"/>
    <property type="evidence" value="ECO:0007669"/>
    <property type="project" value="InterPro"/>
</dbReference>
<dbReference type="Gene3D" id="3.40.50.300">
    <property type="entry name" value="P-loop containing nucleotide triphosphate hydrolases"/>
    <property type="match status" value="1"/>
</dbReference>
<dbReference type="AlphaFoldDB" id="A0A7S4KVM7"/>
<feature type="domain" description="ABC transporter" evidence="10">
    <location>
        <begin position="38"/>
        <end position="292"/>
    </location>
</feature>
<evidence type="ECO:0000256" key="6">
    <source>
        <dbReference type="ARBA" id="ARBA00022840"/>
    </source>
</evidence>
<dbReference type="InterPro" id="IPR027417">
    <property type="entry name" value="P-loop_NTPase"/>
</dbReference>
<dbReference type="InterPro" id="IPR003439">
    <property type="entry name" value="ABC_transporter-like_ATP-bd"/>
</dbReference>
<dbReference type="GO" id="GO:0005524">
    <property type="term" value="F:ATP binding"/>
    <property type="evidence" value="ECO:0007669"/>
    <property type="project" value="UniProtKB-KW"/>
</dbReference>
<dbReference type="PROSITE" id="PS50893">
    <property type="entry name" value="ABC_TRANSPORTER_2"/>
    <property type="match status" value="1"/>
</dbReference>
<evidence type="ECO:0000256" key="5">
    <source>
        <dbReference type="ARBA" id="ARBA00022741"/>
    </source>
</evidence>
<dbReference type="InterPro" id="IPR013525">
    <property type="entry name" value="ABC2_TM"/>
</dbReference>
<keyword evidence="8 9" id="KW-0472">Membrane</keyword>
<feature type="transmembrane region" description="Helical" evidence="9">
    <location>
        <begin position="394"/>
        <end position="414"/>
    </location>
</feature>
<evidence type="ECO:0000256" key="3">
    <source>
        <dbReference type="ARBA" id="ARBA00022448"/>
    </source>
</evidence>
<keyword evidence="4 9" id="KW-0812">Transmembrane</keyword>
<dbReference type="Pfam" id="PF00005">
    <property type="entry name" value="ABC_tran"/>
    <property type="match status" value="1"/>
</dbReference>
<evidence type="ECO:0000256" key="1">
    <source>
        <dbReference type="ARBA" id="ARBA00004141"/>
    </source>
</evidence>
<accession>A0A7S4KVM7</accession>
<feature type="transmembrane region" description="Helical" evidence="9">
    <location>
        <begin position="505"/>
        <end position="526"/>
    </location>
</feature>
<dbReference type="Pfam" id="PF19055">
    <property type="entry name" value="ABC2_membrane_7"/>
    <property type="match status" value="1"/>
</dbReference>
<keyword evidence="3" id="KW-0813">Transport</keyword>
<evidence type="ECO:0000256" key="7">
    <source>
        <dbReference type="ARBA" id="ARBA00022989"/>
    </source>
</evidence>
<evidence type="ECO:0000313" key="11">
    <source>
        <dbReference type="EMBL" id="CAE2306939.1"/>
    </source>
</evidence>
<keyword evidence="7 9" id="KW-1133">Transmembrane helix</keyword>
<feature type="transmembrane region" description="Helical" evidence="9">
    <location>
        <begin position="469"/>
        <end position="493"/>
    </location>
</feature>
<reference evidence="11" key="1">
    <citation type="submission" date="2021-01" db="EMBL/GenBank/DDBJ databases">
        <authorList>
            <person name="Corre E."/>
            <person name="Pelletier E."/>
            <person name="Niang G."/>
            <person name="Scheremetjew M."/>
            <person name="Finn R."/>
            <person name="Kale V."/>
            <person name="Holt S."/>
            <person name="Cochrane G."/>
            <person name="Meng A."/>
            <person name="Brown T."/>
            <person name="Cohen L."/>
        </authorList>
    </citation>
    <scope>NUCLEOTIDE SEQUENCE</scope>
    <source>
        <strain evidence="11">SoJaBio B1-5/56/2</strain>
    </source>
</reference>
<name>A0A7S4KVM7_9EUKA</name>
<gene>
    <name evidence="11" type="ORF">NAES01612_LOCUS12027</name>
</gene>
<dbReference type="Pfam" id="PF01061">
    <property type="entry name" value="ABC2_membrane"/>
    <property type="match status" value="1"/>
</dbReference>
<sequence>MEPDEQIVEIADSTDLSDDSSGAPLKVSLTWDNINYQVQRQSSFVSCRAKKKPNKTLLNHVYGHVQVGECVAVMGPSGCGKSTLLDVLAGRVGYAGKNGPEEKIGGYTGEVRMGGMRMVGSDMKKHVAYVMQDDALYGVLTVRENLYYSAMLRLPESMSKKEKLERVEEVIEMLGLTKCADTKIGTPFIRGVSGGERRRCSIGMELITRPSILLLDEPTSGLDSKSSRLIVEILKDLAKSGRVVLFSIHQPSSEIYQLFDKIMLLSRGKQVFYGSPIEASTFFDSQGFHVPPMVNPADYFLEIINTDFKEEEIDENDETSHLNDVDSQEDQVEILSQGFSQSRFFQDLEKETKQGSESDNTLKDAKKYETRFVTQLFYLCSRRLWVNLIDLTLFWSRAILFGFMGVLIGSVYFQMGKNQDTINDRLGAFFYIVTFLSFMSVAAMPSLLIEREIFIRERRNGYYTVLPYSLSHSIMCIPFLLVMNLVFCVICYYMSGFEPGFDHFIYFFLVLFGACFIAEGIVMSIGAVAPSYIIGIVVAACVYGVFMLNGGFIITAKNIPDYYIWIHYIVFQKYAFEGLLKNEFSSISFPCDATTDPTTGEESCLCFFVDLNQDCVIQGDEVLEEFGYEDVPKWGWFGVLIGMAIFFHALFFVLLRFFNTGERK</sequence>
<keyword evidence="5" id="KW-0547">Nucleotide-binding</keyword>
<evidence type="ECO:0000259" key="10">
    <source>
        <dbReference type="PROSITE" id="PS50893"/>
    </source>
</evidence>
<feature type="transmembrane region" description="Helical" evidence="9">
    <location>
        <begin position="634"/>
        <end position="658"/>
    </location>
</feature>
<dbReference type="PANTHER" id="PTHR48042:SF11">
    <property type="entry name" value="ABC TRANSPORTER G FAMILY MEMBER 11"/>
    <property type="match status" value="1"/>
</dbReference>
<feature type="transmembrane region" description="Helical" evidence="9">
    <location>
        <begin position="532"/>
        <end position="555"/>
    </location>
</feature>
<feature type="transmembrane region" description="Helical" evidence="9">
    <location>
        <begin position="426"/>
        <end position="449"/>
    </location>
</feature>
<dbReference type="EMBL" id="HBKR01018303">
    <property type="protein sequence ID" value="CAE2306939.1"/>
    <property type="molecule type" value="Transcribed_RNA"/>
</dbReference>
<proteinExistence type="inferred from homology"/>